<name>A0A183P2D7_9TREM</name>
<sequence>MDQLDLFLIVHMHQLFLVHWAIKNLIYFDDWLLRMINPSNRRVPLTSSE</sequence>
<evidence type="ECO:0000313" key="1">
    <source>
        <dbReference type="EMBL" id="VDP45078.1"/>
    </source>
</evidence>
<evidence type="ECO:0000313" key="2">
    <source>
        <dbReference type="Proteomes" id="UP000269396"/>
    </source>
</evidence>
<dbReference type="EMBL" id="UZAL01028986">
    <property type="protein sequence ID" value="VDP45078.1"/>
    <property type="molecule type" value="Genomic_DNA"/>
</dbReference>
<reference evidence="1 2" key="1">
    <citation type="submission" date="2018-11" db="EMBL/GenBank/DDBJ databases">
        <authorList>
            <consortium name="Pathogen Informatics"/>
        </authorList>
    </citation>
    <scope>NUCLEOTIDE SEQUENCE [LARGE SCALE GENOMIC DNA]</scope>
    <source>
        <strain>Denwood</strain>
        <strain evidence="2">Zambia</strain>
    </source>
</reference>
<dbReference type="Proteomes" id="UP000269396">
    <property type="component" value="Unassembled WGS sequence"/>
</dbReference>
<protein>
    <submittedName>
        <fullName evidence="1">Uncharacterized protein</fullName>
    </submittedName>
</protein>
<proteinExistence type="predicted"/>
<organism evidence="1 2">
    <name type="scientific">Schistosoma mattheei</name>
    <dbReference type="NCBI Taxonomy" id="31246"/>
    <lineage>
        <taxon>Eukaryota</taxon>
        <taxon>Metazoa</taxon>
        <taxon>Spiralia</taxon>
        <taxon>Lophotrochozoa</taxon>
        <taxon>Platyhelminthes</taxon>
        <taxon>Trematoda</taxon>
        <taxon>Digenea</taxon>
        <taxon>Strigeidida</taxon>
        <taxon>Schistosomatoidea</taxon>
        <taxon>Schistosomatidae</taxon>
        <taxon>Schistosoma</taxon>
    </lineage>
</organism>
<dbReference type="AlphaFoldDB" id="A0A183P2D7"/>
<keyword evidence="2" id="KW-1185">Reference proteome</keyword>
<accession>A0A183P2D7</accession>
<gene>
    <name evidence="1" type="ORF">SMTD_LOCUS8523</name>
</gene>